<reference evidence="2" key="1">
    <citation type="journal article" date="2022" name="Int. J. Syst. Evol. Microbiol.">
        <title>Pseudomonas aegrilactucae sp. nov. and Pseudomonas morbosilactucae sp. nov., pathogens causing bacterial rot of lettuce in Japan.</title>
        <authorList>
            <person name="Sawada H."/>
            <person name="Fujikawa T."/>
            <person name="Satou M."/>
        </authorList>
    </citation>
    <scope>NUCLEOTIDE SEQUENCE</scope>
    <source>
        <strain evidence="2">0166_1</strain>
    </source>
</reference>
<dbReference type="KEGG" id="sbae:DSM104329_03654"/>
<dbReference type="EMBL" id="CP087164">
    <property type="protein sequence ID" value="UGS37239.1"/>
    <property type="molecule type" value="Genomic_DNA"/>
</dbReference>
<evidence type="ECO:0008006" key="4">
    <source>
        <dbReference type="Google" id="ProtNLM"/>
    </source>
</evidence>
<organism evidence="2 3">
    <name type="scientific">Capillimicrobium parvum</name>
    <dbReference type="NCBI Taxonomy" id="2884022"/>
    <lineage>
        <taxon>Bacteria</taxon>
        <taxon>Bacillati</taxon>
        <taxon>Actinomycetota</taxon>
        <taxon>Thermoleophilia</taxon>
        <taxon>Solirubrobacterales</taxon>
        <taxon>Capillimicrobiaceae</taxon>
        <taxon>Capillimicrobium</taxon>
    </lineage>
</organism>
<dbReference type="Proteomes" id="UP001162834">
    <property type="component" value="Chromosome"/>
</dbReference>
<accession>A0A9E6XZA8</accession>
<dbReference type="Gene3D" id="3.40.50.300">
    <property type="entry name" value="P-loop containing nucleotide triphosphate hydrolases"/>
    <property type="match status" value="1"/>
</dbReference>
<name>A0A9E6XZA8_9ACTN</name>
<gene>
    <name evidence="2" type="ORF">DSM104329_03654</name>
</gene>
<feature type="compositionally biased region" description="Gly residues" evidence="1">
    <location>
        <begin position="345"/>
        <end position="354"/>
    </location>
</feature>
<dbReference type="AlphaFoldDB" id="A0A9E6XZA8"/>
<dbReference type="RefSeq" id="WP_259311296.1">
    <property type="nucleotide sequence ID" value="NZ_CP087164.1"/>
</dbReference>
<evidence type="ECO:0000313" key="2">
    <source>
        <dbReference type="EMBL" id="UGS37239.1"/>
    </source>
</evidence>
<dbReference type="SUPFAM" id="SSF52540">
    <property type="entry name" value="P-loop containing nucleoside triphosphate hydrolases"/>
    <property type="match status" value="1"/>
</dbReference>
<dbReference type="InterPro" id="IPR027417">
    <property type="entry name" value="P-loop_NTPase"/>
</dbReference>
<protein>
    <recommendedName>
        <fullName evidence="4">Sulfotransferase family protein</fullName>
    </recommendedName>
</protein>
<evidence type="ECO:0000313" key="3">
    <source>
        <dbReference type="Proteomes" id="UP001162834"/>
    </source>
</evidence>
<keyword evidence="3" id="KW-1185">Reference proteome</keyword>
<feature type="region of interest" description="Disordered" evidence="1">
    <location>
        <begin position="294"/>
        <end position="354"/>
    </location>
</feature>
<proteinExistence type="predicted"/>
<evidence type="ECO:0000256" key="1">
    <source>
        <dbReference type="SAM" id="MobiDB-lite"/>
    </source>
</evidence>
<sequence length="354" mass="38487">MTDRRLVLVVGVGRSGTSLLAGILGQLGFTIPQPEVRANATNPRGFGEPRWVVDFHRRLMRAPEVNVHVFDARPEAFARTAAAAAAAPAREQLRAWLGQELAAAPVVVVKDPRSGWFLPLWTACSADLGVQTSSLTMLRHPVEILLSARRSYGTWQSDVSRGAGWLNQMLEIEHVTRGRSRAFVRHDDLFADWSSVVARAGERIGLRELAEVASVPRPDIDAFVDPRLHRNRGAWGTLTLPAGLQEIMEEAWEALLLLSGPADEDPGAHARLDAARAAYHCVYADASQIAESSAIAARRRRPPRPRPPAPPPSALDRLRAAAVRRIPRRVKDAARGPRPGARRPPGGGTGRSGA</sequence>